<dbReference type="PROSITE" id="PS51705">
    <property type="entry name" value="G_HFLX"/>
    <property type="match status" value="1"/>
</dbReference>
<dbReference type="InterPro" id="IPR042108">
    <property type="entry name" value="GTPase_HflX_N_sf"/>
</dbReference>
<dbReference type="InterPro" id="IPR006073">
    <property type="entry name" value="GTP-bd"/>
</dbReference>
<dbReference type="PANTHER" id="PTHR10229">
    <property type="entry name" value="GTP-BINDING PROTEIN HFLX"/>
    <property type="match status" value="1"/>
</dbReference>
<dbReference type="PANTHER" id="PTHR10229:SF0">
    <property type="entry name" value="GTP-BINDING PROTEIN 6-RELATED"/>
    <property type="match status" value="1"/>
</dbReference>
<sequence length="503" mass="56835">MNFRLAHKVLSSSIQALSCLRTILLRSNKFSVSCVHHQKFENEQRKSVLGVFTSEDEKYFHKSQQVFILQPYNMIDGETVKKAKLDESIALVESIPGWKPTGNHFVELRSGDINELLGKNTLSQTVTKINEVPSVSCVFVSTKQFSVQHKAALINASATRYVCDRQELVLYIFYLRAQSKFAQLQVTLAALPQIQQNIYADPYKYMAFKGCSGESFMERIAREFKTKEQKLQRQLKKLKKEREVVSSVRKSSGVPTVAIVGYTNAGKTSLVQILSRTGRAKPKDELFSTLDVTAHSAVLPNQLNYVLIDSVGFLSDIPKGLINAFTAIMEDMLQADLIIHVRDMSHPDCKGQLKSVLSFLLSMGLRETLLNNIVEVRNKVDLTDRSLSTFQFDKPTEPKRPKAESSTKCIIPVVICYTSITRNLGIDTLLSQVEKQLMRVTNRREVKFDIPSHGLHLKWLASECSVQNIQAVTDHRLCVTVVAVDWKIKKFLSVFPDSKQIET</sequence>
<dbReference type="InterPro" id="IPR032305">
    <property type="entry name" value="GTP-bd_M"/>
</dbReference>
<dbReference type="InterPro" id="IPR016496">
    <property type="entry name" value="GTPase_HflX"/>
</dbReference>
<organism evidence="3">
    <name type="scientific">Phallusia mammillata</name>
    <dbReference type="NCBI Taxonomy" id="59560"/>
    <lineage>
        <taxon>Eukaryota</taxon>
        <taxon>Metazoa</taxon>
        <taxon>Chordata</taxon>
        <taxon>Tunicata</taxon>
        <taxon>Ascidiacea</taxon>
        <taxon>Phlebobranchia</taxon>
        <taxon>Ascidiidae</taxon>
        <taxon>Phallusia</taxon>
    </lineage>
</organism>
<proteinExistence type="evidence at transcript level"/>
<dbReference type="Pfam" id="PF01926">
    <property type="entry name" value="MMR_HSR1"/>
    <property type="match status" value="1"/>
</dbReference>
<gene>
    <name evidence="3" type="primary">Gtpbp6</name>
</gene>
<dbReference type="EMBL" id="LR785649">
    <property type="protein sequence ID" value="CAB3251387.1"/>
    <property type="molecule type" value="mRNA"/>
</dbReference>
<dbReference type="AlphaFoldDB" id="A0A6F9DE54"/>
<feature type="coiled-coil region" evidence="1">
    <location>
        <begin position="217"/>
        <end position="248"/>
    </location>
</feature>
<dbReference type="Gene3D" id="3.40.50.11060">
    <property type="entry name" value="GTPase HflX, N-terminal domain"/>
    <property type="match status" value="1"/>
</dbReference>
<dbReference type="GO" id="GO:0005525">
    <property type="term" value="F:GTP binding"/>
    <property type="evidence" value="ECO:0007669"/>
    <property type="project" value="InterPro"/>
</dbReference>
<dbReference type="GO" id="GO:0005737">
    <property type="term" value="C:cytoplasm"/>
    <property type="evidence" value="ECO:0007669"/>
    <property type="project" value="TreeGrafter"/>
</dbReference>
<evidence type="ECO:0000259" key="2">
    <source>
        <dbReference type="PROSITE" id="PS51705"/>
    </source>
</evidence>
<dbReference type="GO" id="GO:0043022">
    <property type="term" value="F:ribosome binding"/>
    <property type="evidence" value="ECO:0007669"/>
    <property type="project" value="TreeGrafter"/>
</dbReference>
<dbReference type="SUPFAM" id="SSF52540">
    <property type="entry name" value="P-loop containing nucleoside triphosphate hydrolases"/>
    <property type="match status" value="1"/>
</dbReference>
<name>A0A6F9DE54_9ASCI</name>
<protein>
    <submittedName>
        <fullName evidence="3">Putative GTP-binding protein 6</fullName>
    </submittedName>
</protein>
<evidence type="ECO:0000313" key="3">
    <source>
        <dbReference type="EMBL" id="CAB3251387.1"/>
    </source>
</evidence>
<evidence type="ECO:0000256" key="1">
    <source>
        <dbReference type="SAM" id="Coils"/>
    </source>
</evidence>
<dbReference type="Gene3D" id="3.40.50.300">
    <property type="entry name" value="P-loop containing nucleotide triphosphate hydrolases"/>
    <property type="match status" value="1"/>
</dbReference>
<reference evidence="3" key="1">
    <citation type="submission" date="2020-04" db="EMBL/GenBank/DDBJ databases">
        <authorList>
            <person name="Neveu A P."/>
        </authorList>
    </citation>
    <scope>NUCLEOTIDE SEQUENCE</scope>
    <source>
        <tissue evidence="3">Whole embryo</tissue>
    </source>
</reference>
<dbReference type="InterPro" id="IPR030394">
    <property type="entry name" value="G_HFLX_dom"/>
</dbReference>
<dbReference type="Pfam" id="PF16360">
    <property type="entry name" value="GTP-bdg_M"/>
    <property type="match status" value="1"/>
</dbReference>
<keyword evidence="1" id="KW-0175">Coiled coil</keyword>
<feature type="domain" description="Hflx-type G" evidence="2">
    <location>
        <begin position="255"/>
        <end position="358"/>
    </location>
</feature>
<dbReference type="InterPro" id="IPR027417">
    <property type="entry name" value="P-loop_NTPase"/>
</dbReference>
<accession>A0A6F9DE54</accession>